<reference evidence="5" key="1">
    <citation type="submission" date="2013-07" db="EMBL/GenBank/DDBJ databases">
        <title>The Genome Sequence of Cryptococcus pinus CBS10737.</title>
        <authorList>
            <consortium name="The Broad Institute Genome Sequencing Platform"/>
            <person name="Cuomo C."/>
            <person name="Litvintseva A."/>
            <person name="Chen Y."/>
            <person name="Heitman J."/>
            <person name="Sun S."/>
            <person name="Springer D."/>
            <person name="Dromer F."/>
            <person name="Young S.K."/>
            <person name="Zeng Q."/>
            <person name="Gargeya S."/>
            <person name="Fitzgerald M."/>
            <person name="Abouelleil A."/>
            <person name="Alvarado L."/>
            <person name="Berlin A.M."/>
            <person name="Chapman S.B."/>
            <person name="Dewar J."/>
            <person name="Goldberg J."/>
            <person name="Griggs A."/>
            <person name="Gujja S."/>
            <person name="Hansen M."/>
            <person name="Howarth C."/>
            <person name="Imamovic A."/>
            <person name="Larimer J."/>
            <person name="McCowan C."/>
            <person name="Murphy C."/>
            <person name="Pearson M."/>
            <person name="Priest M."/>
            <person name="Roberts A."/>
            <person name="Saif S."/>
            <person name="Shea T."/>
            <person name="Sykes S."/>
            <person name="Wortman J."/>
            <person name="Nusbaum C."/>
            <person name="Birren B."/>
        </authorList>
    </citation>
    <scope>NUCLEOTIDE SEQUENCE [LARGE SCALE GENOMIC DNA]</scope>
    <source>
        <strain evidence="5">CBS 10737</strain>
    </source>
</reference>
<protein>
    <submittedName>
        <fullName evidence="5">Uncharacterized protein</fullName>
    </submittedName>
</protein>
<dbReference type="AlphaFoldDB" id="A0A1B9HWF0"/>
<dbReference type="Pfam" id="PF06292">
    <property type="entry name" value="MUN"/>
    <property type="match status" value="1"/>
</dbReference>
<feature type="domain" description="MHD2" evidence="4">
    <location>
        <begin position="1048"/>
        <end position="1166"/>
    </location>
</feature>
<proteinExistence type="predicted"/>
<dbReference type="PROSITE" id="PS50004">
    <property type="entry name" value="C2"/>
    <property type="match status" value="1"/>
</dbReference>
<evidence type="ECO:0000256" key="1">
    <source>
        <dbReference type="SAM" id="MobiDB-lite"/>
    </source>
</evidence>
<dbReference type="InterPro" id="IPR014770">
    <property type="entry name" value="Munc13_1"/>
</dbReference>
<dbReference type="Gene3D" id="2.60.40.150">
    <property type="entry name" value="C2 domain"/>
    <property type="match status" value="1"/>
</dbReference>
<dbReference type="InterPro" id="IPR010439">
    <property type="entry name" value="MUN_dom"/>
</dbReference>
<sequence length="1261" mass="143597">MPHNSYFQTNWELRPRVSESSLHNTSLSRPNTASSRKSHDGYFFSSFDFTSLIGKDSSKSPKYPEKLIRALDGYLQKIAMGQEPKYSDQRFRRTIARFWSSTWPDKGFQRQMKESRKIEDLILAFVTVSTKTLQKDEELVDGAWKPELSSQVSLFMELLYDCLTALGPLSGEMSARLQSYRSRLKTEIDLPPPDKGPDSAVAERPRSDQLPVSKKENRDWWKGSLIDVVRSLYGVGEETVEAKLLELERLCTEQAALEDLKKCLKLLNTDPPYPYTPSDFADPDHWNLWRADEIAALSQTMLQMMQSNPSLVQTNDRHSPLDLSMHVESLNLEPLNPNFTFIPPTPKQVYTNLLERCLNMDLQILETLPEDEDVSLSILSPSHVSLLQTCAVRWRLPLSFRSVSFFAAIIARYRNGDVPSACVHEAMAMIGRAQLDMPLDSWTTSDRETLDRDVRQRDLSFLQAIETALDYPDGYHSPEFAEAVEDWRISGANEDYNKDLHAIQTRIVDIVKSQAFNTYIDQASRLLDSEGSKTCHFAMQLASWIEHEAKRLNRKFPDPISRHIDMVPLILQQHLTLWYRDLEDTVIAHSPVGLDLNLEEMFVLYRKARKLSDMGVAFLENEEIALRFPLSPIFITVVSLWLDQTAHKTKEWSDQALAVDTFEPTSSNGPSSSVTDLFDSFRSAVQFLMDLEWPEEQQLAAFATRLAKIISVSISDYCTRIEQLFTEDMHTSDTVVTAAKQQAWIEKAKATIASLQGDRKLQAFFNFTPQASSNLHLMSYPCPRLLIFTQSCVKLNNIEAARQQLDKLYDQLRVDDLSAYEVDEPTSRSNQQIYLFTIKIVLAEGLAVEGSSKSPDSFVIVSDEHGNRFAKTRTIHDDSDPRWDESFDIPVKGNSWFMVTVRHRNLTGKHDVLGRAYLRLDPSQFVDLIPKDVLLPLDTRGHLLLRVGVEGERDDIQYHFGRAFRSLKRTEADMVRAFVDKMTPVLRHTLSRASIKSVLKPNATGSLDYNDALGKLSAAYRSAIGSAEYSIPPTKQDRSRGPSDASIETAIHPLFDYLDTNNHTLASSLSPDSMQMVMAKLWKQILMTIEALIVPPLSDKPSRMRALNDGELDIALKWLKFLRDFFYVGGDASGVPLGTLQNAKFNEILSVRIYYDWNTDDLMEECIRGFQATLQNRSKRPTKSLMSQRNLGTIRARKSAKRALPNPSSNTEMIMRILRMRPLFMRRQGTQEFLAQQLQTISVVKLENPKKGRSIASRSTK</sequence>
<reference evidence="5" key="2">
    <citation type="submission" date="2016-07" db="EMBL/GenBank/DDBJ databases">
        <title>Evolution of pathogenesis and genome organization in the Tremellales.</title>
        <authorList>
            <person name="Cuomo C."/>
            <person name="Litvintseva A."/>
            <person name="Heitman J."/>
            <person name="Chen Y."/>
            <person name="Sun S."/>
            <person name="Springer D."/>
            <person name="Dromer F."/>
            <person name="Young S."/>
            <person name="Zeng Q."/>
            <person name="Chapman S."/>
            <person name="Gujja S."/>
            <person name="Saif S."/>
            <person name="Birren B."/>
        </authorList>
    </citation>
    <scope>NUCLEOTIDE SEQUENCE</scope>
    <source>
        <strain evidence="5">CBS 10737</strain>
    </source>
</reference>
<dbReference type="PROSITE" id="PS51259">
    <property type="entry name" value="MHD2"/>
    <property type="match status" value="1"/>
</dbReference>
<dbReference type="InterPro" id="IPR035892">
    <property type="entry name" value="C2_domain_sf"/>
</dbReference>
<dbReference type="EMBL" id="KV700116">
    <property type="protein sequence ID" value="OCF47568.1"/>
    <property type="molecule type" value="Genomic_DNA"/>
</dbReference>
<dbReference type="CDD" id="cd04043">
    <property type="entry name" value="C2_Munc13_fungal"/>
    <property type="match status" value="1"/>
</dbReference>
<feature type="domain" description="MHD1" evidence="3">
    <location>
        <begin position="602"/>
        <end position="721"/>
    </location>
</feature>
<accession>A0A1B9HWF0</accession>
<dbReference type="Pfam" id="PF00168">
    <property type="entry name" value="C2"/>
    <property type="match status" value="1"/>
</dbReference>
<dbReference type="PANTHER" id="PTHR47263">
    <property type="entry name" value="ADENYLATE CYCLASE ACTIVATION PROTEIN GIT1"/>
    <property type="match status" value="1"/>
</dbReference>
<name>A0A1B9HWF0_9TREE</name>
<dbReference type="InterPro" id="IPR000008">
    <property type="entry name" value="C2_dom"/>
</dbReference>
<dbReference type="PROSITE" id="PS51258">
    <property type="entry name" value="MHD1"/>
    <property type="match status" value="1"/>
</dbReference>
<evidence type="ECO:0000259" key="4">
    <source>
        <dbReference type="PROSITE" id="PS51259"/>
    </source>
</evidence>
<evidence type="ECO:0000259" key="2">
    <source>
        <dbReference type="PROSITE" id="PS50004"/>
    </source>
</evidence>
<evidence type="ECO:0000313" key="5">
    <source>
        <dbReference type="EMBL" id="OCF47568.1"/>
    </source>
</evidence>
<organism evidence="5">
    <name type="scientific">Kwoniella pini CBS 10737</name>
    <dbReference type="NCBI Taxonomy" id="1296096"/>
    <lineage>
        <taxon>Eukaryota</taxon>
        <taxon>Fungi</taxon>
        <taxon>Dikarya</taxon>
        <taxon>Basidiomycota</taxon>
        <taxon>Agaricomycotina</taxon>
        <taxon>Tremellomycetes</taxon>
        <taxon>Tremellales</taxon>
        <taxon>Cryptococcaceae</taxon>
        <taxon>Kwoniella</taxon>
    </lineage>
</organism>
<dbReference type="STRING" id="1296096.A0A1B9HWF0"/>
<dbReference type="OrthoDB" id="2015333at2759"/>
<feature type="compositionally biased region" description="Basic and acidic residues" evidence="1">
    <location>
        <begin position="195"/>
        <end position="213"/>
    </location>
</feature>
<dbReference type="InterPro" id="IPR052811">
    <property type="entry name" value="Glucose_resp_signaling"/>
</dbReference>
<dbReference type="SMART" id="SM00239">
    <property type="entry name" value="C2"/>
    <property type="match status" value="1"/>
</dbReference>
<evidence type="ECO:0000259" key="3">
    <source>
        <dbReference type="PROSITE" id="PS51258"/>
    </source>
</evidence>
<gene>
    <name evidence="5" type="ORF">I206_06471</name>
</gene>
<dbReference type="SUPFAM" id="SSF49562">
    <property type="entry name" value="C2 domain (Calcium/lipid-binding domain, CaLB)"/>
    <property type="match status" value="1"/>
</dbReference>
<feature type="domain" description="C2" evidence="2">
    <location>
        <begin position="816"/>
        <end position="935"/>
    </location>
</feature>
<feature type="region of interest" description="Disordered" evidence="1">
    <location>
        <begin position="186"/>
        <end position="213"/>
    </location>
</feature>
<dbReference type="InterPro" id="IPR014772">
    <property type="entry name" value="Munc13_dom-2"/>
</dbReference>
<dbReference type="Gene3D" id="1.20.58.1100">
    <property type="match status" value="1"/>
</dbReference>
<dbReference type="Gene3D" id="1.10.357.50">
    <property type="match status" value="1"/>
</dbReference>
<dbReference type="PANTHER" id="PTHR47263:SF1">
    <property type="entry name" value="C2 DOMAIN PROTEIN (AFU_ORTHOLOGUE AFUA_7G02350)"/>
    <property type="match status" value="1"/>
</dbReference>